<dbReference type="EMBL" id="OX451739">
    <property type="protein sequence ID" value="CAI8609103.1"/>
    <property type="molecule type" value="Genomic_DNA"/>
</dbReference>
<proteinExistence type="inferred from homology"/>
<gene>
    <name evidence="8" type="ORF">VFH_IV117000</name>
</gene>
<evidence type="ECO:0000256" key="5">
    <source>
        <dbReference type="ARBA" id="ARBA00023242"/>
    </source>
</evidence>
<evidence type="ECO:0000313" key="9">
    <source>
        <dbReference type="Proteomes" id="UP001157006"/>
    </source>
</evidence>
<dbReference type="AlphaFoldDB" id="A0AAV1AIR7"/>
<comment type="similarity">
    <text evidence="6">Belongs to the NFYA/HAP2 subunit family.</text>
</comment>
<evidence type="ECO:0000256" key="4">
    <source>
        <dbReference type="ARBA" id="ARBA00023163"/>
    </source>
</evidence>
<evidence type="ECO:0000313" key="8">
    <source>
        <dbReference type="EMBL" id="CAI8609103.1"/>
    </source>
</evidence>
<keyword evidence="5 6" id="KW-0539">Nucleus</keyword>
<comment type="subunit">
    <text evidence="6">Heterotrimer.</text>
</comment>
<dbReference type="GO" id="GO:0003677">
    <property type="term" value="F:DNA binding"/>
    <property type="evidence" value="ECO:0007669"/>
    <property type="project" value="UniProtKB-KW"/>
</dbReference>
<keyword evidence="2 6" id="KW-0805">Transcription regulation</keyword>
<dbReference type="Proteomes" id="UP001157006">
    <property type="component" value="Chromosome 4"/>
</dbReference>
<keyword evidence="3 6" id="KW-0238">DNA-binding</keyword>
<evidence type="ECO:0000256" key="2">
    <source>
        <dbReference type="ARBA" id="ARBA00023015"/>
    </source>
</evidence>
<dbReference type="PROSITE" id="PS51152">
    <property type="entry name" value="NFYA_HAP2_2"/>
    <property type="match status" value="1"/>
</dbReference>
<protein>
    <recommendedName>
        <fullName evidence="6">Nuclear transcription factor Y subunit</fullName>
    </recommendedName>
</protein>
<keyword evidence="4 6" id="KW-0804">Transcription</keyword>
<evidence type="ECO:0000256" key="3">
    <source>
        <dbReference type="ARBA" id="ARBA00023125"/>
    </source>
</evidence>
<dbReference type="Gene3D" id="6.10.250.2430">
    <property type="match status" value="1"/>
</dbReference>
<feature type="compositionally biased region" description="Basic residues" evidence="7">
    <location>
        <begin position="23"/>
        <end position="36"/>
    </location>
</feature>
<evidence type="ECO:0000256" key="6">
    <source>
        <dbReference type="RuleBase" id="RU367155"/>
    </source>
</evidence>
<dbReference type="InterPro" id="IPR001289">
    <property type="entry name" value="NFYA"/>
</dbReference>
<dbReference type="PANTHER" id="PTHR12632">
    <property type="entry name" value="TRANSCRIPTION FACTOR NF-Y ALPHA-RELATED"/>
    <property type="match status" value="1"/>
</dbReference>
<evidence type="ECO:0000256" key="1">
    <source>
        <dbReference type="ARBA" id="ARBA00004123"/>
    </source>
</evidence>
<sequence>MAIVELECGLVAKAESKSEVTRNRKPYLYKSRHLHTLKRERGSGGQFQNSKKDENRSNEAGSVCNSQSNINLKPKSKQREEKKRNSLSLPKFVDSRWSSCLHHRDILIPRHWFETLEVSRRSLHPPTSSSSLYVSVVSASTPSFSSSCSSPSFLRFRLSFYLMHRR</sequence>
<comment type="function">
    <text evidence="6">Component of the sequence-specific heterotrimeric transcription factor (NF-Y) which specifically recognizes a 5'-CCAAT-3' box motif found in the promoters of its target genes.</text>
</comment>
<evidence type="ECO:0000256" key="7">
    <source>
        <dbReference type="SAM" id="MobiDB-lite"/>
    </source>
</evidence>
<dbReference type="GO" id="GO:0005634">
    <property type="term" value="C:nucleus"/>
    <property type="evidence" value="ECO:0007669"/>
    <property type="project" value="UniProtKB-SubCell"/>
</dbReference>
<organism evidence="8 9">
    <name type="scientific">Vicia faba</name>
    <name type="common">Broad bean</name>
    <name type="synonym">Faba vulgaris</name>
    <dbReference type="NCBI Taxonomy" id="3906"/>
    <lineage>
        <taxon>Eukaryota</taxon>
        <taxon>Viridiplantae</taxon>
        <taxon>Streptophyta</taxon>
        <taxon>Embryophyta</taxon>
        <taxon>Tracheophyta</taxon>
        <taxon>Spermatophyta</taxon>
        <taxon>Magnoliopsida</taxon>
        <taxon>eudicotyledons</taxon>
        <taxon>Gunneridae</taxon>
        <taxon>Pentapetalae</taxon>
        <taxon>rosids</taxon>
        <taxon>fabids</taxon>
        <taxon>Fabales</taxon>
        <taxon>Fabaceae</taxon>
        <taxon>Papilionoideae</taxon>
        <taxon>50 kb inversion clade</taxon>
        <taxon>NPAAA clade</taxon>
        <taxon>Hologalegina</taxon>
        <taxon>IRL clade</taxon>
        <taxon>Fabeae</taxon>
        <taxon>Vicia</taxon>
    </lineage>
</organism>
<name>A0AAV1AIR7_VICFA</name>
<comment type="subcellular location">
    <subcellularLocation>
        <location evidence="1 6">Nucleus</location>
    </subcellularLocation>
</comment>
<feature type="region of interest" description="Disordered" evidence="7">
    <location>
        <begin position="19"/>
        <end position="85"/>
    </location>
</feature>
<accession>A0AAV1AIR7</accession>
<reference evidence="8 9" key="1">
    <citation type="submission" date="2023-01" db="EMBL/GenBank/DDBJ databases">
        <authorList>
            <person name="Kreplak J."/>
        </authorList>
    </citation>
    <scope>NUCLEOTIDE SEQUENCE [LARGE SCALE GENOMIC DNA]</scope>
</reference>
<feature type="compositionally biased region" description="Polar residues" evidence="7">
    <location>
        <begin position="58"/>
        <end position="71"/>
    </location>
</feature>
<keyword evidence="9" id="KW-1185">Reference proteome</keyword>
<dbReference type="SMART" id="SM00521">
    <property type="entry name" value="CBF"/>
    <property type="match status" value="1"/>
</dbReference>
<dbReference type="Pfam" id="PF02045">
    <property type="entry name" value="CBFB_NFYA"/>
    <property type="match status" value="1"/>
</dbReference>
<dbReference type="GO" id="GO:0003700">
    <property type="term" value="F:DNA-binding transcription factor activity"/>
    <property type="evidence" value="ECO:0007669"/>
    <property type="project" value="UniProtKB-UniRule"/>
</dbReference>